<dbReference type="PANTHER" id="PTHR11439:SF486">
    <property type="entry name" value="RLK (RECEPTOR-LIKE KINASE) PROTEIN, PUTATIVE-RELATED"/>
    <property type="match status" value="1"/>
</dbReference>
<comment type="caution">
    <text evidence="1">The sequence shown here is derived from an EMBL/GenBank/DDBJ whole genome shotgun (WGS) entry which is preliminary data.</text>
</comment>
<evidence type="ECO:0000313" key="1">
    <source>
        <dbReference type="EMBL" id="KAK6149616.1"/>
    </source>
</evidence>
<dbReference type="PANTHER" id="PTHR11439">
    <property type="entry name" value="GAG-POL-RELATED RETROTRANSPOSON"/>
    <property type="match status" value="1"/>
</dbReference>
<evidence type="ECO:0000313" key="2">
    <source>
        <dbReference type="Proteomes" id="UP001318860"/>
    </source>
</evidence>
<dbReference type="CDD" id="cd09272">
    <property type="entry name" value="RNase_HI_RT_Ty1"/>
    <property type="match status" value="1"/>
</dbReference>
<reference evidence="1 2" key="1">
    <citation type="journal article" date="2021" name="Comput. Struct. Biotechnol. J.">
        <title>De novo genome assembly of the potent medicinal plant Rehmannia glutinosa using nanopore technology.</title>
        <authorList>
            <person name="Ma L."/>
            <person name="Dong C."/>
            <person name="Song C."/>
            <person name="Wang X."/>
            <person name="Zheng X."/>
            <person name="Niu Y."/>
            <person name="Chen S."/>
            <person name="Feng W."/>
        </authorList>
    </citation>
    <scope>NUCLEOTIDE SEQUENCE [LARGE SCALE GENOMIC DNA]</scope>
    <source>
        <strain evidence="1">DH-2019</strain>
    </source>
</reference>
<dbReference type="Proteomes" id="UP001318860">
    <property type="component" value="Unassembled WGS sequence"/>
</dbReference>
<dbReference type="EMBL" id="JABTTQ020000009">
    <property type="protein sequence ID" value="KAK6149616.1"/>
    <property type="molecule type" value="Genomic_DNA"/>
</dbReference>
<gene>
    <name evidence="1" type="ORF">DH2020_017141</name>
</gene>
<name>A0ABR0WQM0_REHGL</name>
<proteinExistence type="predicted"/>
<sequence length="172" mass="19338">MIGSLLYLTASRLDISYSVCVCDRYQSCPKESHLKAVKRISRYINGTVDLGILYSFDTNTNLAGFSDADWAGDVDDRKSTTGGCFYLGNNLVSWYNKKQNCISLSTAESEYIALGSCCSQMLWMRQMLADYGNKIVTIDFVTIENQIADIFTKALDFQRFNYLKQSLGVCTL</sequence>
<accession>A0ABR0WQM0</accession>
<organism evidence="1 2">
    <name type="scientific">Rehmannia glutinosa</name>
    <name type="common">Chinese foxglove</name>
    <dbReference type="NCBI Taxonomy" id="99300"/>
    <lineage>
        <taxon>Eukaryota</taxon>
        <taxon>Viridiplantae</taxon>
        <taxon>Streptophyta</taxon>
        <taxon>Embryophyta</taxon>
        <taxon>Tracheophyta</taxon>
        <taxon>Spermatophyta</taxon>
        <taxon>Magnoliopsida</taxon>
        <taxon>eudicotyledons</taxon>
        <taxon>Gunneridae</taxon>
        <taxon>Pentapetalae</taxon>
        <taxon>asterids</taxon>
        <taxon>lamiids</taxon>
        <taxon>Lamiales</taxon>
        <taxon>Orobanchaceae</taxon>
        <taxon>Rehmannieae</taxon>
        <taxon>Rehmannia</taxon>
    </lineage>
</organism>
<protein>
    <recommendedName>
        <fullName evidence="3">Gag-pol polyprotein</fullName>
    </recommendedName>
</protein>
<keyword evidence="2" id="KW-1185">Reference proteome</keyword>
<evidence type="ECO:0008006" key="3">
    <source>
        <dbReference type="Google" id="ProtNLM"/>
    </source>
</evidence>